<evidence type="ECO:0000313" key="3">
    <source>
        <dbReference type="Proteomes" id="UP000623687"/>
    </source>
</evidence>
<sequence>MAKVSLGTIRRGRFRKEKVAIKIFNGGSSSPGPTFTDSLKKMLAESSPVWCRVSHPNLVPFYGVAFGLAYMPGLVYPFYANGNILSYLAQRYPGEANLEDSERLTTILTLMYEVAKGLEYLHAYTPTIIHGDVRGASVFINDDGHAMLSDYGLRLSMPAELPDHVYARPVGAARWMAPEIMSTKAPEEVFGPPAGFTKQTDIYAYAMTILEVYTGRPPFGQLVTDEEGTHPLVRIDDGAVKIILEGGRPPLSGFLQSSDTLRGLVERAWDTLPENRPDAAEIVSILESMIPKAPEEAPAVAVEPEATPRGSSKIQAAFKQLFVYPWTLVRTSLKSGYDSLRGSLR</sequence>
<protein>
    <submittedName>
        <fullName evidence="2">Receptor-interacting serine/threonine-protein kinase 2</fullName>
    </submittedName>
</protein>
<keyword evidence="3" id="KW-1185">Reference proteome</keyword>
<reference evidence="2" key="1">
    <citation type="submission" date="2019-07" db="EMBL/GenBank/DDBJ databases">
        <authorList>
            <person name="Palmer J.M."/>
        </authorList>
    </citation>
    <scope>NUCLEOTIDE SEQUENCE</scope>
    <source>
        <strain evidence="2">PC9</strain>
    </source>
</reference>
<dbReference type="InterPro" id="IPR000719">
    <property type="entry name" value="Prot_kinase_dom"/>
</dbReference>
<keyword evidence="2" id="KW-0808">Transferase</keyword>
<dbReference type="Proteomes" id="UP000623687">
    <property type="component" value="Unassembled WGS sequence"/>
</dbReference>
<dbReference type="SUPFAM" id="SSF56112">
    <property type="entry name" value="Protein kinase-like (PK-like)"/>
    <property type="match status" value="1"/>
</dbReference>
<dbReference type="RefSeq" id="XP_036632130.1">
    <property type="nucleotide sequence ID" value="XM_036776111.1"/>
</dbReference>
<comment type="caution">
    <text evidence="2">The sequence shown here is derived from an EMBL/GenBank/DDBJ whole genome shotgun (WGS) entry which is preliminary data.</text>
</comment>
<dbReference type="EMBL" id="JACETU010000004">
    <property type="protein sequence ID" value="KAF7430852.1"/>
    <property type="molecule type" value="Genomic_DNA"/>
</dbReference>
<keyword evidence="2" id="KW-0675">Receptor</keyword>
<dbReference type="Gene3D" id="1.10.510.10">
    <property type="entry name" value="Transferase(Phosphotransferase) domain 1"/>
    <property type="match status" value="1"/>
</dbReference>
<dbReference type="InterPro" id="IPR001245">
    <property type="entry name" value="Ser-Thr/Tyr_kinase_cat_dom"/>
</dbReference>
<dbReference type="InterPro" id="IPR051681">
    <property type="entry name" value="Ser/Thr_Kinases-Pseudokinases"/>
</dbReference>
<dbReference type="GO" id="GO:0004674">
    <property type="term" value="F:protein serine/threonine kinase activity"/>
    <property type="evidence" value="ECO:0007669"/>
    <property type="project" value="TreeGrafter"/>
</dbReference>
<dbReference type="GeneID" id="59376384"/>
<keyword evidence="2" id="KW-0418">Kinase</keyword>
<accession>A0A8H6ZXU8</accession>
<dbReference type="VEuPathDB" id="FungiDB:PC9H_006566"/>
<evidence type="ECO:0000259" key="1">
    <source>
        <dbReference type="PROSITE" id="PS50011"/>
    </source>
</evidence>
<dbReference type="PANTHER" id="PTHR44329">
    <property type="entry name" value="SERINE/THREONINE-PROTEIN KINASE TNNI3K-RELATED"/>
    <property type="match status" value="1"/>
</dbReference>
<dbReference type="InterPro" id="IPR011009">
    <property type="entry name" value="Kinase-like_dom_sf"/>
</dbReference>
<dbReference type="GO" id="GO:0005524">
    <property type="term" value="F:ATP binding"/>
    <property type="evidence" value="ECO:0007669"/>
    <property type="project" value="InterPro"/>
</dbReference>
<organism evidence="2 3">
    <name type="scientific">Pleurotus ostreatus</name>
    <name type="common">Oyster mushroom</name>
    <name type="synonym">White-rot fungus</name>
    <dbReference type="NCBI Taxonomy" id="5322"/>
    <lineage>
        <taxon>Eukaryota</taxon>
        <taxon>Fungi</taxon>
        <taxon>Dikarya</taxon>
        <taxon>Basidiomycota</taxon>
        <taxon>Agaricomycotina</taxon>
        <taxon>Agaricomycetes</taxon>
        <taxon>Agaricomycetidae</taxon>
        <taxon>Agaricales</taxon>
        <taxon>Pleurotineae</taxon>
        <taxon>Pleurotaceae</taxon>
        <taxon>Pleurotus</taxon>
    </lineage>
</organism>
<gene>
    <name evidence="2" type="primary">RIPK2_1</name>
    <name evidence="2" type="ORF">PC9H_006566</name>
</gene>
<feature type="domain" description="Protein kinase" evidence="1">
    <location>
        <begin position="1"/>
        <end position="290"/>
    </location>
</feature>
<dbReference type="OrthoDB" id="538607at2759"/>
<dbReference type="Pfam" id="PF07714">
    <property type="entry name" value="PK_Tyr_Ser-Thr"/>
    <property type="match status" value="1"/>
</dbReference>
<evidence type="ECO:0000313" key="2">
    <source>
        <dbReference type="EMBL" id="KAF7430852.1"/>
    </source>
</evidence>
<name>A0A8H6ZXU8_PLEOS</name>
<dbReference type="PROSITE" id="PS50011">
    <property type="entry name" value="PROTEIN_KINASE_DOM"/>
    <property type="match status" value="1"/>
</dbReference>
<dbReference type="PIRSF" id="PIRSF000654">
    <property type="entry name" value="Integrin-linked_kinase"/>
    <property type="match status" value="1"/>
</dbReference>
<proteinExistence type="predicted"/>
<dbReference type="AlphaFoldDB" id="A0A8H6ZXU8"/>